<keyword evidence="1" id="KW-1188">Viral release from host cell</keyword>
<dbReference type="InterPro" id="IPR052404">
    <property type="entry name" value="SPP1-like_terminase"/>
</dbReference>
<dbReference type="PANTHER" id="PTHR41328">
    <property type="entry name" value="TERMINASE SMALL SUBUNIT-RELATED"/>
    <property type="match status" value="1"/>
</dbReference>
<dbReference type="InterPro" id="IPR005335">
    <property type="entry name" value="Terminase_ssu"/>
</dbReference>
<dbReference type="Gene3D" id="1.10.10.1400">
    <property type="entry name" value="Terminase, small subunit, N-terminal DNA-binding domain, HTH motif"/>
    <property type="match status" value="1"/>
</dbReference>
<proteinExistence type="predicted"/>
<dbReference type="Pfam" id="PF03592">
    <property type="entry name" value="Terminase_2"/>
    <property type="match status" value="1"/>
</dbReference>
<organism evidence="3 4">
    <name type="scientific">Ureibacillus galli</name>
    <dbReference type="NCBI Taxonomy" id="2762222"/>
    <lineage>
        <taxon>Bacteria</taxon>
        <taxon>Bacillati</taxon>
        <taxon>Bacillota</taxon>
        <taxon>Bacilli</taxon>
        <taxon>Bacillales</taxon>
        <taxon>Caryophanaceae</taxon>
        <taxon>Ureibacillus</taxon>
    </lineage>
</organism>
<dbReference type="InterPro" id="IPR038713">
    <property type="entry name" value="Terminase_Gp1_N_sf"/>
</dbReference>
<keyword evidence="4" id="KW-1185">Reference proteome</keyword>
<comment type="caution">
    <text evidence="3">The sequence shown here is derived from an EMBL/GenBank/DDBJ whole genome shotgun (WGS) entry which is preliminary data.</text>
</comment>
<dbReference type="EMBL" id="JACSQA010000007">
    <property type="protein sequence ID" value="MBD8026437.1"/>
    <property type="molecule type" value="Genomic_DNA"/>
</dbReference>
<reference evidence="3 4" key="1">
    <citation type="submission" date="2020-08" db="EMBL/GenBank/DDBJ databases">
        <title>A Genomic Blueprint of the Chicken Gut Microbiome.</title>
        <authorList>
            <person name="Gilroy R."/>
            <person name="Ravi A."/>
            <person name="Getino M."/>
            <person name="Pursley I."/>
            <person name="Horton D.L."/>
            <person name="Alikhan N.-F."/>
            <person name="Baker D."/>
            <person name="Gharbi K."/>
            <person name="Hall N."/>
            <person name="Watson M."/>
            <person name="Adriaenssens E.M."/>
            <person name="Foster-Nyarko E."/>
            <person name="Jarju S."/>
            <person name="Secka A."/>
            <person name="Antonio M."/>
            <person name="Oren A."/>
            <person name="Chaudhuri R."/>
            <person name="La Ragione R.M."/>
            <person name="Hildebrand F."/>
            <person name="Pallen M.J."/>
        </authorList>
    </citation>
    <scope>NUCLEOTIDE SEQUENCE [LARGE SCALE GENOMIC DNA]</scope>
    <source>
        <strain evidence="3 4">Re31</strain>
    </source>
</reference>
<dbReference type="Gene3D" id="6.10.140.2160">
    <property type="match status" value="1"/>
</dbReference>
<dbReference type="Proteomes" id="UP000640930">
    <property type="component" value="Unassembled WGS sequence"/>
</dbReference>
<sequence length="161" mass="18020">MIERKLTPKQQAFVDFYIETGNATEAYIKAGYNKKGARANAARLIANDSVKSCIDERMEQLQSKRVANQQEILELLTSIARGEATAATLRGVGMGEQEIEEDMPPTMAERIKAAELLGKRYRMWTDKVDIEHSGEVKTSLDLSNLTTEELRAIANSNKRTN</sequence>
<protein>
    <submittedName>
        <fullName evidence="3">Terminase small subunit</fullName>
    </submittedName>
</protein>
<evidence type="ECO:0000313" key="4">
    <source>
        <dbReference type="Proteomes" id="UP000640930"/>
    </source>
</evidence>
<keyword evidence="2" id="KW-0231">Viral genome packaging</keyword>
<name>A0ABR8XB43_9BACL</name>
<dbReference type="PANTHER" id="PTHR41328:SF2">
    <property type="entry name" value="TERMINASE SMALL SUBUNIT"/>
    <property type="match status" value="1"/>
</dbReference>
<evidence type="ECO:0000313" key="3">
    <source>
        <dbReference type="EMBL" id="MBD8026437.1"/>
    </source>
</evidence>
<evidence type="ECO:0000256" key="1">
    <source>
        <dbReference type="ARBA" id="ARBA00022612"/>
    </source>
</evidence>
<accession>A0ABR8XB43</accession>
<gene>
    <name evidence="3" type="ORF">H9636_07165</name>
</gene>
<evidence type="ECO:0000256" key="2">
    <source>
        <dbReference type="ARBA" id="ARBA00023219"/>
    </source>
</evidence>